<dbReference type="InterPro" id="IPR029058">
    <property type="entry name" value="AB_hydrolase_fold"/>
</dbReference>
<dbReference type="SUPFAM" id="SSF53474">
    <property type="entry name" value="alpha/beta-Hydrolases"/>
    <property type="match status" value="1"/>
</dbReference>
<dbReference type="InterPro" id="IPR046879">
    <property type="entry name" value="KANL3/Tex30_Abhydrolase"/>
</dbReference>
<dbReference type="PANTHER" id="PTHR13136:SF11">
    <property type="entry name" value="TESTIS-EXPRESSED PROTEIN 30"/>
    <property type="match status" value="1"/>
</dbReference>
<dbReference type="Gene3D" id="3.40.50.2020">
    <property type="match status" value="1"/>
</dbReference>
<evidence type="ECO:0000313" key="3">
    <source>
        <dbReference type="EMBL" id="AVH60435.1"/>
    </source>
</evidence>
<dbReference type="EMBL" id="CP026652">
    <property type="protein sequence ID" value="AVH60435.1"/>
    <property type="molecule type" value="Genomic_DNA"/>
</dbReference>
<dbReference type="Pfam" id="PF20408">
    <property type="entry name" value="Abhydrolase_11"/>
    <property type="match status" value="1"/>
</dbReference>
<dbReference type="Gene3D" id="3.40.50.1820">
    <property type="entry name" value="alpha/beta hydrolase"/>
    <property type="match status" value="1"/>
</dbReference>
<reference evidence="3 4" key="1">
    <citation type="submission" date="2018-02" db="EMBL/GenBank/DDBJ databases">
        <title>Complete genome sequence of Streptomyces dengpaensis, the producer of angucyclines.</title>
        <authorList>
            <person name="Yumei L."/>
        </authorList>
    </citation>
    <scope>NUCLEOTIDE SEQUENCE [LARGE SCALE GENOMIC DNA]</scope>
    <source>
        <strain evidence="3 4">XZHG99</strain>
    </source>
</reference>
<dbReference type="PANTHER" id="PTHR13136">
    <property type="entry name" value="TESTIS DEVELOPMENT PROTEIN PRTD"/>
    <property type="match status" value="1"/>
</dbReference>
<evidence type="ECO:0000259" key="2">
    <source>
        <dbReference type="Pfam" id="PF20408"/>
    </source>
</evidence>
<feature type="domain" description="KANL3/Tex30 alpha/beta hydrolase-like" evidence="2">
    <location>
        <begin position="251"/>
        <end position="412"/>
    </location>
</feature>
<feature type="domain" description="Phosphoribosyltransferase" evidence="1">
    <location>
        <begin position="13"/>
        <end position="179"/>
    </location>
</feature>
<dbReference type="InterPro" id="IPR029057">
    <property type="entry name" value="PRTase-like"/>
</dbReference>
<keyword evidence="3" id="KW-0808">Transferase</keyword>
<evidence type="ECO:0000259" key="1">
    <source>
        <dbReference type="Pfam" id="PF00156"/>
    </source>
</evidence>
<dbReference type="GO" id="GO:0016757">
    <property type="term" value="F:glycosyltransferase activity"/>
    <property type="evidence" value="ECO:0007669"/>
    <property type="project" value="UniProtKB-KW"/>
</dbReference>
<proteinExistence type="predicted"/>
<keyword evidence="4" id="KW-1185">Reference proteome</keyword>
<dbReference type="SUPFAM" id="SSF53271">
    <property type="entry name" value="PRTase-like"/>
    <property type="match status" value="1"/>
</dbReference>
<evidence type="ECO:0000313" key="4">
    <source>
        <dbReference type="Proteomes" id="UP000238413"/>
    </source>
</evidence>
<accession>A0ABM6SZU3</accession>
<keyword evidence="3" id="KW-0328">Glycosyltransferase</keyword>
<name>A0ABM6SZU3_9ACTN</name>
<dbReference type="CDD" id="cd06223">
    <property type="entry name" value="PRTases_typeI"/>
    <property type="match status" value="1"/>
</dbReference>
<sequence>MRYDDRTDAGRRLARRLEYLRGEDVVVLGLPRGGVPVAYEVARGLDAPLDVLVVRKLGVPWQPELGFGAIGEQGVRVLNQDILDETGLSTDRQEAVEQTERAELERRVSRYRAERVPVPVAGRTVVIVDDGLATGATAEAACRVVRNQGAARIILAIPVGPERTLPHLDAVADQVVCLQAIRYFGSVGAWYHDFAQTSDTEVAALLARADRPTTTAPLPDTPGDPPPDRDVEVPAEHVRLAALLALPDAARAVVAFAHGSGSSRHSPRNQYVATALNRARLGTLLLDLLTEDEEGDRGNVFDVLLLARRLEAAADWLRRETDLPVCYFGASTGAGAALEAAADDNIQAIVSRGGRPDLATPAALARVRAPTLLIVGSRDTQVLSLNRLAADRMHCEHQLAVVPGATHLFTEPGALDTVAELARDWFTTHAARPDADVPPRRSA</sequence>
<dbReference type="InterPro" id="IPR026555">
    <property type="entry name" value="NSL3/Tex30"/>
</dbReference>
<dbReference type="Proteomes" id="UP000238413">
    <property type="component" value="Chromosome"/>
</dbReference>
<organism evidence="3 4">
    <name type="scientific">Streptomyces dengpaensis</name>
    <dbReference type="NCBI Taxonomy" id="2049881"/>
    <lineage>
        <taxon>Bacteria</taxon>
        <taxon>Bacillati</taxon>
        <taxon>Actinomycetota</taxon>
        <taxon>Actinomycetes</taxon>
        <taxon>Kitasatosporales</taxon>
        <taxon>Streptomycetaceae</taxon>
        <taxon>Streptomyces</taxon>
    </lineage>
</organism>
<dbReference type="RefSeq" id="WP_099502278.1">
    <property type="nucleotide sequence ID" value="NZ_CP026652.1"/>
</dbReference>
<gene>
    <name evidence="3" type="ORF">C4B68_36830</name>
</gene>
<dbReference type="Gene3D" id="3.30.1310.20">
    <property type="entry name" value="PRTase-like"/>
    <property type="match status" value="1"/>
</dbReference>
<dbReference type="InterPro" id="IPR000836">
    <property type="entry name" value="PRTase_dom"/>
</dbReference>
<protein>
    <submittedName>
        <fullName evidence="3">Phosphoribosyltransferase</fullName>
    </submittedName>
</protein>
<dbReference type="Pfam" id="PF00156">
    <property type="entry name" value="Pribosyltran"/>
    <property type="match status" value="1"/>
</dbReference>